<dbReference type="Pfam" id="PF13505">
    <property type="entry name" value="OMP_b-brl"/>
    <property type="match status" value="1"/>
</dbReference>
<organism evidence="4 5">
    <name type="scientific">Sandaracinobacteroides saxicola</name>
    <dbReference type="NCBI Taxonomy" id="2759707"/>
    <lineage>
        <taxon>Bacteria</taxon>
        <taxon>Pseudomonadati</taxon>
        <taxon>Pseudomonadota</taxon>
        <taxon>Alphaproteobacteria</taxon>
        <taxon>Sphingomonadales</taxon>
        <taxon>Sphingosinicellaceae</taxon>
        <taxon>Sandaracinobacteroides</taxon>
    </lineage>
</organism>
<dbReference type="KEGG" id="sand:H3309_12110"/>
<keyword evidence="5" id="KW-1185">Reference proteome</keyword>
<dbReference type="Proteomes" id="UP000515292">
    <property type="component" value="Chromosome"/>
</dbReference>
<dbReference type="Gene3D" id="2.40.160.20">
    <property type="match status" value="1"/>
</dbReference>
<dbReference type="SUPFAM" id="SSF56925">
    <property type="entry name" value="OMPA-like"/>
    <property type="match status" value="1"/>
</dbReference>
<accession>A0A7G5IFG5</accession>
<keyword evidence="1 2" id="KW-0732">Signal</keyword>
<sequence>MQKQLKSAAFIALFVPFAMSHTAASADDGLGLTGFYAGPEIGLHEHHVYIAETDIPTGQTRGQYYRGWGVGGGAFIGYDFAVARRTRLGVEAGVSLGGEGPTARFADGAFYTSKPRWGYRLTGKAGYFVTTRLLAYATFGYGGHRYRVQSLGIDDVKSSGSSFTVGGGLEYRISDAVGVRLDFRHLDNQMSHLLIGIPIRF</sequence>
<evidence type="ECO:0000259" key="3">
    <source>
        <dbReference type="Pfam" id="PF13505"/>
    </source>
</evidence>
<feature type="domain" description="Outer membrane protein beta-barrel" evidence="3">
    <location>
        <begin position="11"/>
        <end position="187"/>
    </location>
</feature>
<gene>
    <name evidence="4" type="ORF">H3309_12110</name>
</gene>
<dbReference type="AlphaFoldDB" id="A0A7G5IFG5"/>
<dbReference type="RefSeq" id="WP_182294952.1">
    <property type="nucleotide sequence ID" value="NZ_CP059851.1"/>
</dbReference>
<reference evidence="4 5" key="1">
    <citation type="submission" date="2020-07" db="EMBL/GenBank/DDBJ databases">
        <title>Complete genome sequence for Sandaracinobacter sp. M6.</title>
        <authorList>
            <person name="Tang Y."/>
            <person name="Liu Q."/>
            <person name="Guo Z."/>
            <person name="Lei P."/>
            <person name="Huang B."/>
        </authorList>
    </citation>
    <scope>NUCLEOTIDE SEQUENCE [LARGE SCALE GENOMIC DNA]</scope>
    <source>
        <strain evidence="4 5">M6</strain>
    </source>
</reference>
<evidence type="ECO:0000313" key="4">
    <source>
        <dbReference type="EMBL" id="QMW22107.1"/>
    </source>
</evidence>
<evidence type="ECO:0000313" key="5">
    <source>
        <dbReference type="Proteomes" id="UP000515292"/>
    </source>
</evidence>
<dbReference type="InterPro" id="IPR027385">
    <property type="entry name" value="Beta-barrel_OMP"/>
</dbReference>
<evidence type="ECO:0000256" key="1">
    <source>
        <dbReference type="ARBA" id="ARBA00022729"/>
    </source>
</evidence>
<feature type="signal peptide" evidence="2">
    <location>
        <begin position="1"/>
        <end position="26"/>
    </location>
</feature>
<evidence type="ECO:0000256" key="2">
    <source>
        <dbReference type="SAM" id="SignalP"/>
    </source>
</evidence>
<name>A0A7G5IFG5_9SPHN</name>
<dbReference type="InterPro" id="IPR011250">
    <property type="entry name" value="OMP/PagP_B-barrel"/>
</dbReference>
<feature type="chain" id="PRO_5028806349" evidence="2">
    <location>
        <begin position="27"/>
        <end position="201"/>
    </location>
</feature>
<proteinExistence type="predicted"/>
<protein>
    <submittedName>
        <fullName evidence="4">Porin family protein</fullName>
    </submittedName>
</protein>
<dbReference type="EMBL" id="CP059851">
    <property type="protein sequence ID" value="QMW22107.1"/>
    <property type="molecule type" value="Genomic_DNA"/>
</dbReference>